<feature type="compositionally biased region" description="Gly residues" evidence="2">
    <location>
        <begin position="207"/>
        <end position="223"/>
    </location>
</feature>
<reference evidence="4" key="1">
    <citation type="submission" date="2018-11" db="EMBL/GenBank/DDBJ databases">
        <authorList>
            <consortium name="Pathogen Informatics"/>
        </authorList>
    </citation>
    <scope>NUCLEOTIDE SEQUENCE [LARGE SCALE GENOMIC DNA]</scope>
</reference>
<name>A0A3P8FXU6_HELPZ</name>
<dbReference type="OrthoDB" id="1099063at2759"/>
<dbReference type="InterPro" id="IPR000504">
    <property type="entry name" value="RRM_dom"/>
</dbReference>
<dbReference type="InterPro" id="IPR050907">
    <property type="entry name" value="SRSF"/>
</dbReference>
<dbReference type="PANTHER" id="PTHR23147">
    <property type="entry name" value="SERINE/ARGININE RICH SPLICING FACTOR"/>
    <property type="match status" value="1"/>
</dbReference>
<dbReference type="SUPFAM" id="SSF54928">
    <property type="entry name" value="RNA-binding domain, RBD"/>
    <property type="match status" value="1"/>
</dbReference>
<organism evidence="4">
    <name type="scientific">Heligmosomoides polygyrus</name>
    <name type="common">Parasitic roundworm</name>
    <dbReference type="NCBI Taxonomy" id="6339"/>
    <lineage>
        <taxon>Eukaryota</taxon>
        <taxon>Metazoa</taxon>
        <taxon>Ecdysozoa</taxon>
        <taxon>Nematoda</taxon>
        <taxon>Chromadorea</taxon>
        <taxon>Rhabditida</taxon>
        <taxon>Rhabditina</taxon>
        <taxon>Rhabditomorpha</taxon>
        <taxon>Strongyloidea</taxon>
        <taxon>Heligmosomidae</taxon>
        <taxon>Heligmosomoides</taxon>
    </lineage>
</organism>
<dbReference type="Gene3D" id="3.30.70.330">
    <property type="match status" value="1"/>
</dbReference>
<dbReference type="InterPro" id="IPR012677">
    <property type="entry name" value="Nucleotide-bd_a/b_plait_sf"/>
</dbReference>
<evidence type="ECO:0000313" key="4">
    <source>
        <dbReference type="EMBL" id="VDP27053.1"/>
    </source>
</evidence>
<accession>A0A3P8FXU6</accession>
<dbReference type="InterPro" id="IPR035979">
    <property type="entry name" value="RBD_domain_sf"/>
</dbReference>
<gene>
    <name evidence="4" type="ORF">HPBE_LOCUS21638</name>
</gene>
<dbReference type="Pfam" id="PF00076">
    <property type="entry name" value="RRM_1"/>
    <property type="match status" value="1"/>
</dbReference>
<feature type="non-terminal residue" evidence="4">
    <location>
        <position position="223"/>
    </location>
</feature>
<dbReference type="GO" id="GO:0003723">
    <property type="term" value="F:RNA binding"/>
    <property type="evidence" value="ECO:0007669"/>
    <property type="project" value="UniProtKB-UniRule"/>
</dbReference>
<keyword evidence="1" id="KW-0694">RNA-binding</keyword>
<feature type="domain" description="RRM" evidence="3">
    <location>
        <begin position="124"/>
        <end position="179"/>
    </location>
</feature>
<dbReference type="AlphaFoldDB" id="A0A3P8FXU6"/>
<dbReference type="PROSITE" id="PS50102">
    <property type="entry name" value="RRM"/>
    <property type="match status" value="1"/>
</dbReference>
<evidence type="ECO:0000256" key="2">
    <source>
        <dbReference type="SAM" id="MobiDB-lite"/>
    </source>
</evidence>
<sequence length="223" mass="24049">MLSGFTVDAKHRLFTAGKDSIQASSPEPVPELSARIKLFNSVGKINDACDASEGKQLVVQWVVTLLHGSNASITGNDFLPVFRDRLEENTAVVSSQLDLPAVTVRVIQQNQMLIVLQTLCEFPVFAKYGKIRFVDIKGGRGPLYAFIEFEDARDADDAVRGRDDYDFDGCRLRVEFTRGVGPRGPGGRPLHGEGSGDSGDLGDRGGRGGYGGDRGDFGGGRRG</sequence>
<protein>
    <recommendedName>
        <fullName evidence="3">RRM domain-containing protein</fullName>
    </recommendedName>
</protein>
<evidence type="ECO:0000259" key="3">
    <source>
        <dbReference type="PROSITE" id="PS50102"/>
    </source>
</evidence>
<proteinExistence type="predicted"/>
<evidence type="ECO:0000256" key="1">
    <source>
        <dbReference type="PROSITE-ProRule" id="PRU00176"/>
    </source>
</evidence>
<feature type="compositionally biased region" description="Gly residues" evidence="2">
    <location>
        <begin position="181"/>
        <end position="199"/>
    </location>
</feature>
<feature type="region of interest" description="Disordered" evidence="2">
    <location>
        <begin position="178"/>
        <end position="223"/>
    </location>
</feature>
<dbReference type="EMBL" id="UZAH01033190">
    <property type="protein sequence ID" value="VDP27053.1"/>
    <property type="molecule type" value="Genomic_DNA"/>
</dbReference>